<dbReference type="STRING" id="994479.GCA_000194155_04039"/>
<dbReference type="Gene3D" id="1.10.357.10">
    <property type="entry name" value="Tetracycline Repressor, domain 2"/>
    <property type="match status" value="1"/>
</dbReference>
<proteinExistence type="predicted"/>
<dbReference type="RefSeq" id="WP_010307792.1">
    <property type="nucleotide sequence ID" value="NZ_CP061007.1"/>
</dbReference>
<dbReference type="SUPFAM" id="SSF46689">
    <property type="entry name" value="Homeodomain-like"/>
    <property type="match status" value="1"/>
</dbReference>
<dbReference type="GO" id="GO:0003677">
    <property type="term" value="F:DNA binding"/>
    <property type="evidence" value="ECO:0007669"/>
    <property type="project" value="UniProtKB-KW"/>
</dbReference>
<keyword evidence="1" id="KW-0238">DNA-binding</keyword>
<gene>
    <name evidence="3" type="ORF">A8926_1321</name>
</gene>
<comment type="caution">
    <text evidence="3">The sequence shown here is derived from an EMBL/GenBank/DDBJ whole genome shotgun (WGS) entry which is preliminary data.</text>
</comment>
<dbReference type="Proteomes" id="UP000233786">
    <property type="component" value="Unassembled WGS sequence"/>
</dbReference>
<dbReference type="OrthoDB" id="5177743at2"/>
<evidence type="ECO:0000256" key="1">
    <source>
        <dbReference type="ARBA" id="ARBA00023125"/>
    </source>
</evidence>
<feature type="domain" description="HTH tetR-type" evidence="2">
    <location>
        <begin position="21"/>
        <end position="58"/>
    </location>
</feature>
<evidence type="ECO:0000259" key="2">
    <source>
        <dbReference type="Pfam" id="PF00440"/>
    </source>
</evidence>
<reference evidence="3" key="1">
    <citation type="submission" date="2017-12" db="EMBL/GenBank/DDBJ databases">
        <title>Sequencing the genomes of 1000 Actinobacteria strains.</title>
        <authorList>
            <person name="Klenk H.-P."/>
        </authorList>
    </citation>
    <scope>NUCLEOTIDE SEQUENCE [LARGE SCALE GENOMIC DNA]</scope>
    <source>
        <strain evidence="3">DSM 44228</strain>
    </source>
</reference>
<sequence length="178" mass="19674">MTQRDDGRRGELLAKLLEYSATHGLSEVSLRPLAAAVGSSPRMLLYFFGSKDGLVKEVHRHARDVQLRLLADTLDDCTDRTEALRALWRWLGDPAHQNVIRFFFESYARSLHARGGAWDGFGETSVREWLPRLQQALGSSDAEATLALAALRGLLLDLLATGDTARVAAAFEELLGKL</sequence>
<accession>A0A2N3XSY1</accession>
<evidence type="ECO:0000313" key="3">
    <source>
        <dbReference type="EMBL" id="PKW13765.1"/>
    </source>
</evidence>
<dbReference type="AlphaFoldDB" id="A0A2N3XSY1"/>
<dbReference type="Pfam" id="PF00440">
    <property type="entry name" value="TetR_N"/>
    <property type="match status" value="1"/>
</dbReference>
<protein>
    <submittedName>
        <fullName evidence="3">TetR family transcriptional regulator</fullName>
    </submittedName>
</protein>
<organism evidence="3 4">
    <name type="scientific">Saccharopolyspora spinosa</name>
    <dbReference type="NCBI Taxonomy" id="60894"/>
    <lineage>
        <taxon>Bacteria</taxon>
        <taxon>Bacillati</taxon>
        <taxon>Actinomycetota</taxon>
        <taxon>Actinomycetes</taxon>
        <taxon>Pseudonocardiales</taxon>
        <taxon>Pseudonocardiaceae</taxon>
        <taxon>Saccharopolyspora</taxon>
    </lineage>
</organism>
<evidence type="ECO:0000313" key="4">
    <source>
        <dbReference type="Proteomes" id="UP000233786"/>
    </source>
</evidence>
<dbReference type="InterPro" id="IPR009057">
    <property type="entry name" value="Homeodomain-like_sf"/>
</dbReference>
<name>A0A2N3XSY1_SACSN</name>
<dbReference type="EMBL" id="PJNB01000001">
    <property type="protein sequence ID" value="PKW13765.1"/>
    <property type="molecule type" value="Genomic_DNA"/>
</dbReference>
<keyword evidence="4" id="KW-1185">Reference proteome</keyword>
<dbReference type="InterPro" id="IPR001647">
    <property type="entry name" value="HTH_TetR"/>
</dbReference>